<name>A0A9D9IIR4_9BACT</name>
<reference evidence="1" key="2">
    <citation type="journal article" date="2021" name="PeerJ">
        <title>Extensive microbial diversity within the chicken gut microbiome revealed by metagenomics and culture.</title>
        <authorList>
            <person name="Gilroy R."/>
            <person name="Ravi A."/>
            <person name="Getino M."/>
            <person name="Pursley I."/>
            <person name="Horton D.L."/>
            <person name="Alikhan N.F."/>
            <person name="Baker D."/>
            <person name="Gharbi K."/>
            <person name="Hall N."/>
            <person name="Watson M."/>
            <person name="Adriaenssens E.M."/>
            <person name="Foster-Nyarko E."/>
            <person name="Jarju S."/>
            <person name="Secka A."/>
            <person name="Antonio M."/>
            <person name="Oren A."/>
            <person name="Chaudhuri R.R."/>
            <person name="La Ragione R."/>
            <person name="Hildebrand F."/>
            <person name="Pallen M.J."/>
        </authorList>
    </citation>
    <scope>NUCLEOTIDE SEQUENCE</scope>
    <source>
        <strain evidence="1">B1-8020</strain>
    </source>
</reference>
<dbReference type="Proteomes" id="UP000823604">
    <property type="component" value="Unassembled WGS sequence"/>
</dbReference>
<comment type="caution">
    <text evidence="1">The sequence shown here is derived from an EMBL/GenBank/DDBJ whole genome shotgun (WGS) entry which is preliminary data.</text>
</comment>
<reference evidence="1" key="1">
    <citation type="submission" date="2020-10" db="EMBL/GenBank/DDBJ databases">
        <authorList>
            <person name="Gilroy R."/>
        </authorList>
    </citation>
    <scope>NUCLEOTIDE SEQUENCE</scope>
    <source>
        <strain evidence="1">B1-8020</strain>
    </source>
</reference>
<feature type="non-terminal residue" evidence="1">
    <location>
        <position position="1"/>
    </location>
</feature>
<sequence>EITILNDNPIIVPDEGGGMTISCRVTGDEGGGEISAAVSADWISYLSVDYDSMEVFFEIEENASTESRNAEIAILYTSAACKGQAGDTVSVVQEGMPENFDYVFEAEYFTGEYFGIQYGNNGEANYSMILADAPGSGQNLTPGGVYYVFDFFSTEPLDMNGIKLPEGTYSFGAAGETASMTFTPEYSYWFKVNGNGTGYEIPVSYFTGGTVAVSYEGDKCDIEAELVDGDGKTHKVSYGGDGLFSNGLIESSLTGDVEVDCSGMAVEAIFYGDYYMNLTTDWYIVMASPSGEVLQLDICAEEGGSIADGLPSGVFTASTAEFGANEGEFVPGYVDGAYQSCWYYNEDGRGNITDPLAPLMSGEIEIISNADGTYTIKVDCGDDASAPNRIRAHWTGTPSYSDESFLFSVVKPVYDPVGKAYHRNVDVVR</sequence>
<dbReference type="EMBL" id="JADIMA010000015">
    <property type="protein sequence ID" value="MBO8472284.1"/>
    <property type="molecule type" value="Genomic_DNA"/>
</dbReference>
<dbReference type="AlphaFoldDB" id="A0A9D9IIR4"/>
<evidence type="ECO:0000313" key="2">
    <source>
        <dbReference type="Proteomes" id="UP000823604"/>
    </source>
</evidence>
<proteinExistence type="predicted"/>
<organism evidence="1 2">
    <name type="scientific">Candidatus Merdivivens pullicola</name>
    <dbReference type="NCBI Taxonomy" id="2840872"/>
    <lineage>
        <taxon>Bacteria</taxon>
        <taxon>Pseudomonadati</taxon>
        <taxon>Bacteroidota</taxon>
        <taxon>Bacteroidia</taxon>
        <taxon>Bacteroidales</taxon>
        <taxon>Muribaculaceae</taxon>
        <taxon>Muribaculaceae incertae sedis</taxon>
        <taxon>Candidatus Merdivivens</taxon>
    </lineage>
</organism>
<protein>
    <submittedName>
        <fullName evidence="1">BACON domain-containing protein</fullName>
    </submittedName>
</protein>
<evidence type="ECO:0000313" key="1">
    <source>
        <dbReference type="EMBL" id="MBO8472284.1"/>
    </source>
</evidence>
<gene>
    <name evidence="1" type="ORF">IAB81_01460</name>
</gene>
<accession>A0A9D9IIR4</accession>